<dbReference type="InterPro" id="IPR016181">
    <property type="entry name" value="Acyl_CoA_acyltransferase"/>
</dbReference>
<dbReference type="EMBL" id="JBEHZE010000001">
    <property type="protein sequence ID" value="MEX6632694.1"/>
    <property type="molecule type" value="Genomic_DNA"/>
</dbReference>
<protein>
    <recommendedName>
        <fullName evidence="1">N-acetyltransferase domain-containing protein</fullName>
    </recommendedName>
</protein>
<accession>A0ABV3Z1P3</accession>
<dbReference type="PROSITE" id="PS51186">
    <property type="entry name" value="GNAT"/>
    <property type="match status" value="1"/>
</dbReference>
<dbReference type="SUPFAM" id="SSF55729">
    <property type="entry name" value="Acyl-CoA N-acyltransferases (Nat)"/>
    <property type="match status" value="1"/>
</dbReference>
<dbReference type="InterPro" id="IPR000182">
    <property type="entry name" value="GNAT_dom"/>
</dbReference>
<comment type="caution">
    <text evidence="2">The sequence shown here is derived from an EMBL/GenBank/DDBJ whole genome shotgun (WGS) entry which is preliminary data.</text>
</comment>
<dbReference type="Proteomes" id="UP001560685">
    <property type="component" value="Unassembled WGS sequence"/>
</dbReference>
<feature type="domain" description="N-acetyltransferase" evidence="1">
    <location>
        <begin position="8"/>
        <end position="193"/>
    </location>
</feature>
<evidence type="ECO:0000313" key="3">
    <source>
        <dbReference type="Proteomes" id="UP001560685"/>
    </source>
</evidence>
<keyword evidence="3" id="KW-1185">Reference proteome</keyword>
<name>A0ABV3Z1P3_9PROT</name>
<dbReference type="Gene3D" id="3.40.630.30">
    <property type="match status" value="1"/>
</dbReference>
<evidence type="ECO:0000313" key="2">
    <source>
        <dbReference type="EMBL" id="MEX6632694.1"/>
    </source>
</evidence>
<proteinExistence type="predicted"/>
<dbReference type="RefSeq" id="WP_369312619.1">
    <property type="nucleotide sequence ID" value="NZ_JBEHZE010000001.1"/>
</dbReference>
<reference evidence="2 3" key="1">
    <citation type="submission" date="2024-05" db="EMBL/GenBank/DDBJ databases">
        <title>Three bacterial strains, DH-69, EH-24, and ECK-19 isolated from coastal sediments.</title>
        <authorList>
            <person name="Ye Y.-Q."/>
            <person name="Du Z.-J."/>
        </authorList>
    </citation>
    <scope>NUCLEOTIDE SEQUENCE [LARGE SCALE GENOMIC DNA]</scope>
    <source>
        <strain evidence="2 3">ECK-19</strain>
    </source>
</reference>
<organism evidence="2 3">
    <name type="scientific">Hyphococcus lacteus</name>
    <dbReference type="NCBI Taxonomy" id="3143536"/>
    <lineage>
        <taxon>Bacteria</taxon>
        <taxon>Pseudomonadati</taxon>
        <taxon>Pseudomonadota</taxon>
        <taxon>Alphaproteobacteria</taxon>
        <taxon>Parvularculales</taxon>
        <taxon>Parvularculaceae</taxon>
        <taxon>Hyphococcus</taxon>
    </lineage>
</organism>
<gene>
    <name evidence="2" type="ORF">ABFZ84_03955</name>
</gene>
<dbReference type="InterPro" id="IPR039968">
    <property type="entry name" value="BcerS-like"/>
</dbReference>
<dbReference type="PANTHER" id="PTHR41368">
    <property type="entry name" value="PROTEIN YGHO"/>
    <property type="match status" value="1"/>
</dbReference>
<dbReference type="CDD" id="cd04301">
    <property type="entry name" value="NAT_SF"/>
    <property type="match status" value="1"/>
</dbReference>
<evidence type="ECO:0000259" key="1">
    <source>
        <dbReference type="PROSITE" id="PS51186"/>
    </source>
</evidence>
<dbReference type="PANTHER" id="PTHR41368:SF1">
    <property type="entry name" value="PROTEIN YGHO"/>
    <property type="match status" value="1"/>
</dbReference>
<sequence>MLETNRTVEIRPVTTPAERKVFIRVPNAIYADDPNYVAPLEFELASRLDADKNLILKGQKHQLWVAYKDGNPVGRISAIINNAHLARHHDGACHFGFFECINDEDVAKALLDTAAHWAREHGMKKIAGPFNFSVNEEVGLLVDGFDTAPYVMMPHGRRYYQKLVEDLGFTKAIDMYALSYVPHGDMIPPKRKRFLDKAMSKADVTIRNIDMSDFKNEIGRLVDIFNDAWFENWGFVPFTAEQVEHMAKELRPIISPHNIIFCDYQGEPAAFGLVLPDVNYVARDFGGKLLPFNWAKLLWRLKVKPVPRARMPLMGVVRKLHRRPIGTALAYKIIEVAQAANVSRGVVHSELSWILESNESMVSLLLDLGGEIYKTYRIYEKPL</sequence>